<name>A0A090VHM9_9FLAO</name>
<dbReference type="InterPro" id="IPR001920">
    <property type="entry name" value="Asp/Glu_race"/>
</dbReference>
<dbReference type="PANTHER" id="PTHR21198:SF7">
    <property type="entry name" value="ASPARTATE-GLUTAMATE RACEMASE FAMILY"/>
    <property type="match status" value="1"/>
</dbReference>
<dbReference type="GO" id="GO:0047689">
    <property type="term" value="F:aspartate racemase activity"/>
    <property type="evidence" value="ECO:0007669"/>
    <property type="project" value="UniProtKB-EC"/>
</dbReference>
<proteinExistence type="inferred from homology"/>
<dbReference type="SUPFAM" id="SSF53681">
    <property type="entry name" value="Aspartate/glutamate racemase"/>
    <property type="match status" value="2"/>
</dbReference>
<evidence type="ECO:0000256" key="1">
    <source>
        <dbReference type="ARBA" id="ARBA00007847"/>
    </source>
</evidence>
<dbReference type="InterPro" id="IPR015942">
    <property type="entry name" value="Asp/Glu/hydantoin_racemase"/>
</dbReference>
<evidence type="ECO:0000313" key="3">
    <source>
        <dbReference type="EMBL" id="GAL64261.1"/>
    </source>
</evidence>
<comment type="similarity">
    <text evidence="1">Belongs to the aspartate/glutamate racemases family.</text>
</comment>
<evidence type="ECO:0000313" key="4">
    <source>
        <dbReference type="Proteomes" id="UP000029644"/>
    </source>
</evidence>
<dbReference type="PROSITE" id="PS00924">
    <property type="entry name" value="ASP_GLU_RACEMASE_2"/>
    <property type="match status" value="1"/>
</dbReference>
<dbReference type="EMBL" id="BBNQ01000017">
    <property type="protein sequence ID" value="GAL64261.1"/>
    <property type="molecule type" value="Genomic_DNA"/>
</dbReference>
<organism evidence="3 4">
    <name type="scientific">Algibacter lectus</name>
    <dbReference type="NCBI Taxonomy" id="221126"/>
    <lineage>
        <taxon>Bacteria</taxon>
        <taxon>Pseudomonadati</taxon>
        <taxon>Bacteroidota</taxon>
        <taxon>Flavobacteriia</taxon>
        <taxon>Flavobacteriales</taxon>
        <taxon>Flavobacteriaceae</taxon>
        <taxon>Algibacter</taxon>
    </lineage>
</organism>
<dbReference type="AlphaFoldDB" id="A0A090VHM9"/>
<dbReference type="PANTHER" id="PTHR21198">
    <property type="entry name" value="GLUTAMATE RACEMASE"/>
    <property type="match status" value="1"/>
</dbReference>
<dbReference type="PROSITE" id="PS51257">
    <property type="entry name" value="PROKAR_LIPOPROTEIN"/>
    <property type="match status" value="1"/>
</dbReference>
<dbReference type="InterPro" id="IPR033134">
    <property type="entry name" value="Asp/Glu_racemase_AS_2"/>
</dbReference>
<dbReference type="Gene3D" id="3.40.50.1860">
    <property type="match status" value="2"/>
</dbReference>
<sequence>MALLKKQLYCLVLLVAIACSKPIEKIKVLNEKSKMNHKEMKTLGLIGGTSWHSTIEYYAAINQSINDYYGNNTNPPLLVYTLNQAEVHRFQKEDKWDSIAGMLTEAALSLNRAGAESVMFCANTPHKVYQTVQDRLDFPVIHIADATAKAIHNKGIKSVGFIGTIYSMESDFVTQRIADNDIEVLVPEDKVVLNELHRIIQEELTYGEVKPESKAYVLAVIQGFVDRGAGGIVLGCTEFPLMIFDEDLDIPAFNTTDIHAMAGVNYILNK</sequence>
<dbReference type="NCBIfam" id="TIGR00035">
    <property type="entry name" value="asp_race"/>
    <property type="match status" value="1"/>
</dbReference>
<gene>
    <name evidence="3" type="ORF">JCM19300_887</name>
</gene>
<comment type="caution">
    <text evidence="3">The sequence shown here is derived from an EMBL/GenBank/DDBJ whole genome shotgun (WGS) entry which is preliminary data.</text>
</comment>
<dbReference type="Proteomes" id="UP000029644">
    <property type="component" value="Unassembled WGS sequence"/>
</dbReference>
<accession>A0A090VHM9</accession>
<protein>
    <submittedName>
        <fullName evidence="3">Aspartate racemase</fullName>
        <ecNumber evidence="3">5.1.1.13</ecNumber>
    </submittedName>
</protein>
<evidence type="ECO:0000256" key="2">
    <source>
        <dbReference type="ARBA" id="ARBA00023235"/>
    </source>
</evidence>
<dbReference type="OrthoDB" id="9803739at2"/>
<dbReference type="Pfam" id="PF01177">
    <property type="entry name" value="Asp_Glu_race"/>
    <property type="match status" value="1"/>
</dbReference>
<dbReference type="InterPro" id="IPR004380">
    <property type="entry name" value="Asp_race"/>
</dbReference>
<reference evidence="3 4" key="1">
    <citation type="journal article" date="2014" name="Genome Announc.">
        <title>Draft Genome Sequences of Marine Flavobacterium Algibacter lectus Strains SS8 and NR4.</title>
        <authorList>
            <person name="Takatani N."/>
            <person name="Nakanishi M."/>
            <person name="Meirelles P."/>
            <person name="Mino S."/>
            <person name="Suda W."/>
            <person name="Oshima K."/>
            <person name="Hattori M."/>
            <person name="Ohkuma M."/>
            <person name="Hosokawa M."/>
            <person name="Miyashita K."/>
            <person name="Thompson F.L."/>
            <person name="Niwa A."/>
            <person name="Sawabe T."/>
            <person name="Sawabe T."/>
        </authorList>
    </citation>
    <scope>NUCLEOTIDE SEQUENCE [LARGE SCALE GENOMIC DNA]</scope>
    <source>
        <strain evidence="3 4">JCM 19300</strain>
    </source>
</reference>
<keyword evidence="2 3" id="KW-0413">Isomerase</keyword>
<dbReference type="EC" id="5.1.1.13" evidence="3"/>